<evidence type="ECO:0000256" key="2">
    <source>
        <dbReference type="ARBA" id="ARBA00023125"/>
    </source>
</evidence>
<dbReference type="InterPro" id="IPR009057">
    <property type="entry name" value="Homeodomain-like_sf"/>
</dbReference>
<gene>
    <name evidence="7" type="ORF">Q9L42_014520</name>
</gene>
<name>A0AAU7NRC8_9GAMM</name>
<proteinExistence type="predicted"/>
<keyword evidence="2 4" id="KW-0238">DNA-binding</keyword>
<dbReference type="InterPro" id="IPR011075">
    <property type="entry name" value="TetR_C"/>
</dbReference>
<reference evidence="7 8" key="1">
    <citation type="journal article" date="2024" name="Microbiology">
        <title>Methylomarinum rosea sp. nov., a novel halophilic methanotrophic bacterium from the hypersaline Lake Elton.</title>
        <authorList>
            <person name="Suleimanov R.Z."/>
            <person name="Oshkin I.Y."/>
            <person name="Danilova O.V."/>
            <person name="Suzina N.E."/>
            <person name="Dedysh S.N."/>
        </authorList>
    </citation>
    <scope>NUCLEOTIDE SEQUENCE [LARGE SCALE GENOMIC DNA]</scope>
    <source>
        <strain evidence="7 8">Ch1-1</strain>
    </source>
</reference>
<dbReference type="RefSeq" id="WP_349431312.1">
    <property type="nucleotide sequence ID" value="NZ_CP157743.1"/>
</dbReference>
<dbReference type="SUPFAM" id="SSF48498">
    <property type="entry name" value="Tetracyclin repressor-like, C-terminal domain"/>
    <property type="match status" value="1"/>
</dbReference>
<evidence type="ECO:0000259" key="6">
    <source>
        <dbReference type="PROSITE" id="PS50977"/>
    </source>
</evidence>
<evidence type="ECO:0000313" key="8">
    <source>
        <dbReference type="Proteomes" id="UP001225378"/>
    </source>
</evidence>
<dbReference type="EMBL" id="CP157743">
    <property type="protein sequence ID" value="XBS19564.1"/>
    <property type="molecule type" value="Genomic_DNA"/>
</dbReference>
<dbReference type="GO" id="GO:0003677">
    <property type="term" value="F:DNA binding"/>
    <property type="evidence" value="ECO:0007669"/>
    <property type="project" value="UniProtKB-UniRule"/>
</dbReference>
<evidence type="ECO:0000256" key="5">
    <source>
        <dbReference type="SAM" id="Coils"/>
    </source>
</evidence>
<keyword evidence="3" id="KW-0804">Transcription</keyword>
<dbReference type="Pfam" id="PF00440">
    <property type="entry name" value="TetR_N"/>
    <property type="match status" value="1"/>
</dbReference>
<feature type="coiled-coil region" evidence="5">
    <location>
        <begin position="121"/>
        <end position="148"/>
    </location>
</feature>
<evidence type="ECO:0000256" key="3">
    <source>
        <dbReference type="ARBA" id="ARBA00023163"/>
    </source>
</evidence>
<evidence type="ECO:0000256" key="1">
    <source>
        <dbReference type="ARBA" id="ARBA00023015"/>
    </source>
</evidence>
<dbReference type="Proteomes" id="UP001225378">
    <property type="component" value="Chromosome"/>
</dbReference>
<keyword evidence="5" id="KW-0175">Coiled coil</keyword>
<dbReference type="PROSITE" id="PS01081">
    <property type="entry name" value="HTH_TETR_1"/>
    <property type="match status" value="1"/>
</dbReference>
<dbReference type="Gene3D" id="1.10.357.10">
    <property type="entry name" value="Tetracycline Repressor, domain 2"/>
    <property type="match status" value="1"/>
</dbReference>
<dbReference type="SUPFAM" id="SSF46689">
    <property type="entry name" value="Homeodomain-like"/>
    <property type="match status" value="1"/>
</dbReference>
<dbReference type="Gene3D" id="1.10.10.60">
    <property type="entry name" value="Homeodomain-like"/>
    <property type="match status" value="1"/>
</dbReference>
<evidence type="ECO:0000313" key="7">
    <source>
        <dbReference type="EMBL" id="XBS19564.1"/>
    </source>
</evidence>
<organism evidence="7 8">
    <name type="scientific">Methylomarinum roseum</name>
    <dbReference type="NCBI Taxonomy" id="3067653"/>
    <lineage>
        <taxon>Bacteria</taxon>
        <taxon>Pseudomonadati</taxon>
        <taxon>Pseudomonadota</taxon>
        <taxon>Gammaproteobacteria</taxon>
        <taxon>Methylococcales</taxon>
        <taxon>Methylococcaceae</taxon>
        <taxon>Methylomarinum</taxon>
    </lineage>
</organism>
<dbReference type="PANTHER" id="PTHR47506">
    <property type="entry name" value="TRANSCRIPTIONAL REGULATORY PROTEIN"/>
    <property type="match status" value="1"/>
</dbReference>
<feature type="DNA-binding region" description="H-T-H motif" evidence="4">
    <location>
        <begin position="29"/>
        <end position="48"/>
    </location>
</feature>
<keyword evidence="1" id="KW-0805">Transcription regulation</keyword>
<keyword evidence="8" id="KW-1185">Reference proteome</keyword>
<sequence length="211" mass="23549">MARPITFDRNHVLQQAINVFWLQGYTATSIKNLVDATGLQPGSLYAAFGDKRGLFLAALDAYFDDMKKKLFDVLHSDKAPLERLRAFFTQLIEESTEDQDRKGCLLINTLSEIPVQHEDINSRLQQMFAEVEQELKQLLTEAQNADELSADQDPTVLTKFLVSGIFGLRLYNKTGADSASLQAIVDQLLSPFSSLATHGKADNHRKPGLAH</sequence>
<dbReference type="InterPro" id="IPR023772">
    <property type="entry name" value="DNA-bd_HTH_TetR-type_CS"/>
</dbReference>
<dbReference type="PANTHER" id="PTHR47506:SF10">
    <property type="entry name" value="TRANSCRIPTIONAL REGULATORY PROTEIN"/>
    <property type="match status" value="1"/>
</dbReference>
<dbReference type="KEGG" id="mech:Q9L42_014520"/>
<evidence type="ECO:0000256" key="4">
    <source>
        <dbReference type="PROSITE-ProRule" id="PRU00335"/>
    </source>
</evidence>
<feature type="domain" description="HTH tetR-type" evidence="6">
    <location>
        <begin position="6"/>
        <end position="66"/>
    </location>
</feature>
<dbReference type="InterPro" id="IPR001647">
    <property type="entry name" value="HTH_TetR"/>
</dbReference>
<dbReference type="InterPro" id="IPR036271">
    <property type="entry name" value="Tet_transcr_reg_TetR-rel_C_sf"/>
</dbReference>
<dbReference type="Pfam" id="PF16925">
    <property type="entry name" value="TetR_C_13"/>
    <property type="match status" value="1"/>
</dbReference>
<accession>A0AAU7NRC8</accession>
<dbReference type="PROSITE" id="PS50977">
    <property type="entry name" value="HTH_TETR_2"/>
    <property type="match status" value="1"/>
</dbReference>
<protein>
    <submittedName>
        <fullName evidence="7">TetR family transcriptional regulator C-terminal domain-containing protein</fullName>
    </submittedName>
</protein>
<dbReference type="AlphaFoldDB" id="A0AAU7NRC8"/>